<protein>
    <submittedName>
        <fullName evidence="9">Sterol desaturase family protein</fullName>
    </submittedName>
</protein>
<keyword evidence="2 7" id="KW-0812">Transmembrane</keyword>
<evidence type="ECO:0000259" key="8">
    <source>
        <dbReference type="Pfam" id="PF04116"/>
    </source>
</evidence>
<evidence type="ECO:0000256" key="5">
    <source>
        <dbReference type="ARBA" id="ARBA00023098"/>
    </source>
</evidence>
<dbReference type="Proteomes" id="UP000267223">
    <property type="component" value="Unassembled WGS sequence"/>
</dbReference>
<proteinExistence type="predicted"/>
<dbReference type="PANTHER" id="PTHR21624">
    <property type="entry name" value="STEROL DESATURASE-RELATED PROTEIN"/>
    <property type="match status" value="1"/>
</dbReference>
<dbReference type="PANTHER" id="PTHR21624:SF1">
    <property type="entry name" value="ALKYLGLYCEROL MONOOXYGENASE"/>
    <property type="match status" value="1"/>
</dbReference>
<dbReference type="Pfam" id="PF04116">
    <property type="entry name" value="FA_hydroxylase"/>
    <property type="match status" value="1"/>
</dbReference>
<keyword evidence="6 7" id="KW-0472">Membrane</keyword>
<dbReference type="InterPro" id="IPR006694">
    <property type="entry name" value="Fatty_acid_hydroxylase"/>
</dbReference>
<sequence length="314" mass="36957">MHIDPVIYHAAPAMAILIAAESLLMIKEHDFDIKDVLSSVGIMLGRTPIAAITNGFILYLYTLLYAHRLFNMPHLYFFVWVICFFADDFSFYWFHRASHSIRFLWASHQVHHSSQKFTFAVGIRVPWTADFTGNFLFWCWIPLIGIKPEMVLYMKSISVLYQFWLHTETITKLPNWFEAFFNTPSHHRVHHGCDIEYLDKNNGGTLIIWDKLFGTFQEELFKPQYGLSDHFKSFNPVTIAFHGWRRIFADVRKTHRIKDKVCYFIKPPGWSHDGSTKTAKQLQTELKQIKFKDLCNGEKNNFSTTKISYESFYK</sequence>
<dbReference type="AlphaFoldDB" id="A0A3M9NFL3"/>
<dbReference type="InterPro" id="IPR051689">
    <property type="entry name" value="Sterol_desaturase/TMEM195"/>
</dbReference>
<keyword evidence="3 7" id="KW-1133">Transmembrane helix</keyword>
<dbReference type="GO" id="GO:0012505">
    <property type="term" value="C:endomembrane system"/>
    <property type="evidence" value="ECO:0007669"/>
    <property type="project" value="UniProtKB-SubCell"/>
</dbReference>
<feature type="transmembrane region" description="Helical" evidence="7">
    <location>
        <begin position="36"/>
        <end position="62"/>
    </location>
</feature>
<keyword evidence="10" id="KW-1185">Reference proteome</keyword>
<evidence type="ECO:0000256" key="4">
    <source>
        <dbReference type="ARBA" id="ARBA00023002"/>
    </source>
</evidence>
<evidence type="ECO:0000256" key="1">
    <source>
        <dbReference type="ARBA" id="ARBA00004127"/>
    </source>
</evidence>
<accession>A0A3M9NFL3</accession>
<evidence type="ECO:0000313" key="9">
    <source>
        <dbReference type="EMBL" id="RNI35768.1"/>
    </source>
</evidence>
<evidence type="ECO:0000256" key="2">
    <source>
        <dbReference type="ARBA" id="ARBA00022692"/>
    </source>
</evidence>
<evidence type="ECO:0000313" key="10">
    <source>
        <dbReference type="Proteomes" id="UP000267223"/>
    </source>
</evidence>
<keyword evidence="4" id="KW-0560">Oxidoreductase</keyword>
<dbReference type="GO" id="GO:0016020">
    <property type="term" value="C:membrane"/>
    <property type="evidence" value="ECO:0007669"/>
    <property type="project" value="GOC"/>
</dbReference>
<dbReference type="GO" id="GO:0005506">
    <property type="term" value="F:iron ion binding"/>
    <property type="evidence" value="ECO:0007669"/>
    <property type="project" value="InterPro"/>
</dbReference>
<dbReference type="EMBL" id="RJJR01000009">
    <property type="protein sequence ID" value="RNI35768.1"/>
    <property type="molecule type" value="Genomic_DNA"/>
</dbReference>
<dbReference type="OrthoDB" id="9770329at2"/>
<feature type="transmembrane region" description="Helical" evidence="7">
    <location>
        <begin position="74"/>
        <end position="94"/>
    </location>
</feature>
<evidence type="ECO:0000256" key="6">
    <source>
        <dbReference type="ARBA" id="ARBA00023136"/>
    </source>
</evidence>
<gene>
    <name evidence="9" type="ORF">EFY79_12490</name>
</gene>
<evidence type="ECO:0000256" key="7">
    <source>
        <dbReference type="SAM" id="Phobius"/>
    </source>
</evidence>
<name>A0A3M9NFL3_9BACT</name>
<dbReference type="GO" id="GO:0008610">
    <property type="term" value="P:lipid biosynthetic process"/>
    <property type="evidence" value="ECO:0007669"/>
    <property type="project" value="InterPro"/>
</dbReference>
<feature type="domain" description="Fatty acid hydroxylase" evidence="8">
    <location>
        <begin position="80"/>
        <end position="215"/>
    </location>
</feature>
<comment type="caution">
    <text evidence="9">The sequence shown here is derived from an EMBL/GenBank/DDBJ whole genome shotgun (WGS) entry which is preliminary data.</text>
</comment>
<comment type="subcellular location">
    <subcellularLocation>
        <location evidence="1">Endomembrane system</location>
        <topology evidence="1">Multi-pass membrane protein</topology>
    </subcellularLocation>
</comment>
<evidence type="ECO:0000256" key="3">
    <source>
        <dbReference type="ARBA" id="ARBA00022989"/>
    </source>
</evidence>
<dbReference type="GO" id="GO:0006643">
    <property type="term" value="P:membrane lipid metabolic process"/>
    <property type="evidence" value="ECO:0007669"/>
    <property type="project" value="TreeGrafter"/>
</dbReference>
<dbReference type="RefSeq" id="WP_123121048.1">
    <property type="nucleotide sequence ID" value="NZ_RJJR01000009.1"/>
</dbReference>
<dbReference type="GO" id="GO:0050479">
    <property type="term" value="F:glyceryl-ether monooxygenase activity"/>
    <property type="evidence" value="ECO:0007669"/>
    <property type="project" value="TreeGrafter"/>
</dbReference>
<keyword evidence="5" id="KW-0443">Lipid metabolism</keyword>
<feature type="transmembrane region" description="Helical" evidence="7">
    <location>
        <begin position="6"/>
        <end position="24"/>
    </location>
</feature>
<reference evidence="9 10" key="1">
    <citation type="submission" date="2018-11" db="EMBL/GenBank/DDBJ databases">
        <title>Draft genome sequence of Ferruginibacter sp. BO-59.</title>
        <authorList>
            <person name="Im W.T."/>
        </authorList>
    </citation>
    <scope>NUCLEOTIDE SEQUENCE [LARGE SCALE GENOMIC DNA]</scope>
    <source>
        <strain evidence="9 10">BO-59</strain>
    </source>
</reference>
<organism evidence="9 10">
    <name type="scientific">Hanamia caeni</name>
    <dbReference type="NCBI Taxonomy" id="2294116"/>
    <lineage>
        <taxon>Bacteria</taxon>
        <taxon>Pseudomonadati</taxon>
        <taxon>Bacteroidota</taxon>
        <taxon>Chitinophagia</taxon>
        <taxon>Chitinophagales</taxon>
        <taxon>Chitinophagaceae</taxon>
        <taxon>Hanamia</taxon>
    </lineage>
</organism>